<dbReference type="NCBIfam" id="TIGR02453">
    <property type="entry name" value="TIGR02453 family protein"/>
    <property type="match status" value="1"/>
</dbReference>
<dbReference type="InterPro" id="IPR012808">
    <property type="entry name" value="CHP02453"/>
</dbReference>
<keyword evidence="2" id="KW-1185">Reference proteome</keyword>
<dbReference type="PANTHER" id="PTHR36452:SF1">
    <property type="entry name" value="DUF2461 DOMAIN-CONTAINING PROTEIN"/>
    <property type="match status" value="1"/>
</dbReference>
<dbReference type="PANTHER" id="PTHR36452">
    <property type="entry name" value="CHROMOSOME 12, WHOLE GENOME SHOTGUN SEQUENCE"/>
    <property type="match status" value="1"/>
</dbReference>
<protein>
    <submittedName>
        <fullName evidence="1">DUF2461 domain-containing protein</fullName>
    </submittedName>
</protein>
<gene>
    <name evidence="1" type="ORF">GCM10023200_29400</name>
</gene>
<organism evidence="1 2">
    <name type="scientific">Actinomycetospora chlora</name>
    <dbReference type="NCBI Taxonomy" id="663608"/>
    <lineage>
        <taxon>Bacteria</taxon>
        <taxon>Bacillati</taxon>
        <taxon>Actinomycetota</taxon>
        <taxon>Actinomycetes</taxon>
        <taxon>Pseudonocardiales</taxon>
        <taxon>Pseudonocardiaceae</taxon>
        <taxon>Actinomycetospora</taxon>
    </lineage>
</organism>
<dbReference type="RefSeq" id="WP_345415934.1">
    <property type="nucleotide sequence ID" value="NZ_BAABHO010000021.1"/>
</dbReference>
<dbReference type="PIRSF" id="PIRSF028451">
    <property type="entry name" value="UCP028451"/>
    <property type="match status" value="1"/>
</dbReference>
<name>A0ABP9B8K1_9PSEU</name>
<accession>A0ABP9B8K1</accession>
<dbReference type="Pfam" id="PF09365">
    <property type="entry name" value="DUF2461"/>
    <property type="match status" value="1"/>
</dbReference>
<dbReference type="EMBL" id="BAABHO010000021">
    <property type="protein sequence ID" value="GAA4792150.1"/>
    <property type="molecule type" value="Genomic_DNA"/>
</dbReference>
<dbReference type="Proteomes" id="UP001500928">
    <property type="component" value="Unassembled WGS sequence"/>
</dbReference>
<reference evidence="2" key="1">
    <citation type="journal article" date="2019" name="Int. J. Syst. Evol. Microbiol.">
        <title>The Global Catalogue of Microorganisms (GCM) 10K type strain sequencing project: providing services to taxonomists for standard genome sequencing and annotation.</title>
        <authorList>
            <consortium name="The Broad Institute Genomics Platform"/>
            <consortium name="The Broad Institute Genome Sequencing Center for Infectious Disease"/>
            <person name="Wu L."/>
            <person name="Ma J."/>
        </authorList>
    </citation>
    <scope>NUCLEOTIDE SEQUENCE [LARGE SCALE GENOMIC DNA]</scope>
    <source>
        <strain evidence="2">JCM 17979</strain>
    </source>
</reference>
<evidence type="ECO:0000313" key="1">
    <source>
        <dbReference type="EMBL" id="GAA4792150.1"/>
    </source>
</evidence>
<sequence length="218" mass="24475">MTFPGFGEAVVDFYEGLEADNSKAYWTDNKAVYEEQVRAPMLALLADLESEFGSGKVFRPYRDVRFSADKTPYKVQCGATAGGRYVQVSADGLMVAGGYYRMTSAQVARYRAAVDDERHGPRLVTIVDALRAEGFTVNGEQLKSRPRGVDPDHPRLDLLRHKSLFASYRWPPSEELHTPALADRVATTWRRLDPLGAWLDEHVGVDLDDSPDRPGRRR</sequence>
<dbReference type="InterPro" id="IPR015996">
    <property type="entry name" value="UCP028451"/>
</dbReference>
<evidence type="ECO:0000313" key="2">
    <source>
        <dbReference type="Proteomes" id="UP001500928"/>
    </source>
</evidence>
<proteinExistence type="predicted"/>
<comment type="caution">
    <text evidence="1">The sequence shown here is derived from an EMBL/GenBank/DDBJ whole genome shotgun (WGS) entry which is preliminary data.</text>
</comment>